<keyword evidence="2" id="KW-1185">Reference proteome</keyword>
<proteinExistence type="predicted"/>
<dbReference type="Proteomes" id="UP000499080">
    <property type="component" value="Unassembled WGS sequence"/>
</dbReference>
<accession>A0A4Y2B9P0</accession>
<name>A0A4Y2B9P0_ARAVE</name>
<evidence type="ECO:0000313" key="1">
    <source>
        <dbReference type="EMBL" id="GBL88487.1"/>
    </source>
</evidence>
<dbReference type="EMBL" id="BGPR01000060">
    <property type="protein sequence ID" value="GBL88487.1"/>
    <property type="molecule type" value="Genomic_DNA"/>
</dbReference>
<reference evidence="1 2" key="1">
    <citation type="journal article" date="2019" name="Sci. Rep.">
        <title>Orb-weaving spider Araneus ventricosus genome elucidates the spidroin gene catalogue.</title>
        <authorList>
            <person name="Kono N."/>
            <person name="Nakamura H."/>
            <person name="Ohtoshi R."/>
            <person name="Moran D.A.P."/>
            <person name="Shinohara A."/>
            <person name="Yoshida Y."/>
            <person name="Fujiwara M."/>
            <person name="Mori M."/>
            <person name="Tomita M."/>
            <person name="Arakawa K."/>
        </authorList>
    </citation>
    <scope>NUCLEOTIDE SEQUENCE [LARGE SCALE GENOMIC DNA]</scope>
</reference>
<organism evidence="1 2">
    <name type="scientific">Araneus ventricosus</name>
    <name type="common">Orbweaver spider</name>
    <name type="synonym">Epeira ventricosa</name>
    <dbReference type="NCBI Taxonomy" id="182803"/>
    <lineage>
        <taxon>Eukaryota</taxon>
        <taxon>Metazoa</taxon>
        <taxon>Ecdysozoa</taxon>
        <taxon>Arthropoda</taxon>
        <taxon>Chelicerata</taxon>
        <taxon>Arachnida</taxon>
        <taxon>Araneae</taxon>
        <taxon>Araneomorphae</taxon>
        <taxon>Entelegynae</taxon>
        <taxon>Araneoidea</taxon>
        <taxon>Araneidae</taxon>
        <taxon>Araneus</taxon>
    </lineage>
</organism>
<evidence type="ECO:0000313" key="2">
    <source>
        <dbReference type="Proteomes" id="UP000499080"/>
    </source>
</evidence>
<protein>
    <submittedName>
        <fullName evidence="1">Uncharacterized protein</fullName>
    </submittedName>
</protein>
<sequence length="110" mass="12232">MLEVIYCFSGSLLITKFHQSVVCGFLEGVEKTGVAIAHQREKSTLATYSPIRQCGNFSPSTSQEMPKTIYFTIADALQRFFDDVEKSGIDFVVISPENPNVGGEEEMIIF</sequence>
<comment type="caution">
    <text evidence="1">The sequence shown here is derived from an EMBL/GenBank/DDBJ whole genome shotgun (WGS) entry which is preliminary data.</text>
</comment>
<gene>
    <name evidence="1" type="ORF">AVEN_159076_1</name>
</gene>
<dbReference type="AlphaFoldDB" id="A0A4Y2B9P0"/>